<name>A0AB33XHY8_HELPX</name>
<evidence type="ECO:0000313" key="2">
    <source>
        <dbReference type="Proteomes" id="UP000005514"/>
    </source>
</evidence>
<proteinExistence type="predicted"/>
<organism evidence="1 2">
    <name type="scientific">Helicobacter pylori Hp H-42</name>
    <dbReference type="NCBI Taxonomy" id="992047"/>
    <lineage>
        <taxon>Bacteria</taxon>
        <taxon>Pseudomonadati</taxon>
        <taxon>Campylobacterota</taxon>
        <taxon>Epsilonproteobacteria</taxon>
        <taxon>Campylobacterales</taxon>
        <taxon>Helicobacteraceae</taxon>
        <taxon>Helicobacter</taxon>
    </lineage>
</organism>
<evidence type="ECO:0000313" key="1">
    <source>
        <dbReference type="EMBL" id="EJB63021.1"/>
    </source>
</evidence>
<dbReference type="AlphaFoldDB" id="A0AB33XHY8"/>
<comment type="caution">
    <text evidence="1">The sequence shown here is derived from an EMBL/GenBank/DDBJ whole genome shotgun (WGS) entry which is preliminary data.</text>
</comment>
<dbReference type="EMBL" id="AKON01000007">
    <property type="protein sequence ID" value="EJB63021.1"/>
    <property type="molecule type" value="Genomic_DNA"/>
</dbReference>
<accession>A0AB33XHY8</accession>
<sequence length="47" mass="5416">MLKSNEWATIETIKTKALINQGSQEMKTSESYNQIIEEARIIMDKAE</sequence>
<protein>
    <submittedName>
        <fullName evidence="1">Uncharacterized protein</fullName>
    </submittedName>
</protein>
<gene>
    <name evidence="1" type="ORF">HPHPH42_1020</name>
</gene>
<reference evidence="1 2" key="1">
    <citation type="submission" date="2012-04" db="EMBL/GenBank/DDBJ databases">
        <title>Genome sequence of Helicobacter pylori Hp H-42.</title>
        <authorList>
            <person name="Blanchard T.G."/>
            <person name="Czinn S.J."/>
            <person name="McCracken C."/>
            <person name="Abolude K."/>
            <person name="Maroo A."/>
            <person name="Santana-Cruz I."/>
            <person name="Tallon L.J."/>
            <person name="Ficke F.W.F."/>
        </authorList>
    </citation>
    <scope>NUCLEOTIDE SEQUENCE [LARGE SCALE GENOMIC DNA]</scope>
    <source>
        <strain evidence="1 2">Hp H-42</strain>
    </source>
</reference>
<dbReference type="Proteomes" id="UP000005514">
    <property type="component" value="Unassembled WGS sequence"/>
</dbReference>